<accession>A0ABV0V280</accession>
<protein>
    <submittedName>
        <fullName evidence="2">Uncharacterized protein</fullName>
    </submittedName>
</protein>
<comment type="caution">
    <text evidence="2">The sequence shown here is derived from an EMBL/GenBank/DDBJ whole genome shotgun (WGS) entry which is preliminary data.</text>
</comment>
<dbReference type="Proteomes" id="UP001482620">
    <property type="component" value="Unassembled WGS sequence"/>
</dbReference>
<evidence type="ECO:0000256" key="1">
    <source>
        <dbReference type="SAM" id="MobiDB-lite"/>
    </source>
</evidence>
<evidence type="ECO:0000313" key="3">
    <source>
        <dbReference type="Proteomes" id="UP001482620"/>
    </source>
</evidence>
<feature type="compositionally biased region" description="Polar residues" evidence="1">
    <location>
        <begin position="94"/>
        <end position="103"/>
    </location>
</feature>
<name>A0ABV0V280_9TELE</name>
<feature type="compositionally biased region" description="Low complexity" evidence="1">
    <location>
        <begin position="66"/>
        <end position="77"/>
    </location>
</feature>
<proteinExistence type="predicted"/>
<keyword evidence="3" id="KW-1185">Reference proteome</keyword>
<sequence>MLFACVGEAVQHRSFSATLQRYPGKPQSHFFTSSSYLGQGQPYHTRGSEDYSPPPSNSLPPVEKGSFLSLLHFTSSPHPSPSPRPSALHLSRGSLESQDNLETSAGMLPETLK</sequence>
<gene>
    <name evidence="2" type="ORF">ILYODFUR_008450</name>
</gene>
<feature type="region of interest" description="Disordered" evidence="1">
    <location>
        <begin position="30"/>
        <end position="113"/>
    </location>
</feature>
<reference evidence="2 3" key="1">
    <citation type="submission" date="2021-06" db="EMBL/GenBank/DDBJ databases">
        <authorList>
            <person name="Palmer J.M."/>
        </authorList>
    </citation>
    <scope>NUCLEOTIDE SEQUENCE [LARGE SCALE GENOMIC DNA]</scope>
    <source>
        <strain evidence="3">if_2019</strain>
        <tissue evidence="2">Muscle</tissue>
    </source>
</reference>
<evidence type="ECO:0000313" key="2">
    <source>
        <dbReference type="EMBL" id="MEQ2251199.1"/>
    </source>
</evidence>
<organism evidence="2 3">
    <name type="scientific">Ilyodon furcidens</name>
    <name type="common">goldbreast splitfin</name>
    <dbReference type="NCBI Taxonomy" id="33524"/>
    <lineage>
        <taxon>Eukaryota</taxon>
        <taxon>Metazoa</taxon>
        <taxon>Chordata</taxon>
        <taxon>Craniata</taxon>
        <taxon>Vertebrata</taxon>
        <taxon>Euteleostomi</taxon>
        <taxon>Actinopterygii</taxon>
        <taxon>Neopterygii</taxon>
        <taxon>Teleostei</taxon>
        <taxon>Neoteleostei</taxon>
        <taxon>Acanthomorphata</taxon>
        <taxon>Ovalentaria</taxon>
        <taxon>Atherinomorphae</taxon>
        <taxon>Cyprinodontiformes</taxon>
        <taxon>Goodeidae</taxon>
        <taxon>Ilyodon</taxon>
    </lineage>
</organism>
<dbReference type="EMBL" id="JAHRIQ010093252">
    <property type="protein sequence ID" value="MEQ2251199.1"/>
    <property type="molecule type" value="Genomic_DNA"/>
</dbReference>